<keyword evidence="2" id="KW-1185">Reference proteome</keyword>
<organism evidence="1 2">
    <name type="scientific">Pelotomaculum thermopropionicum (strain DSM 13744 / JCM 10971 / SI)</name>
    <dbReference type="NCBI Taxonomy" id="370438"/>
    <lineage>
        <taxon>Bacteria</taxon>
        <taxon>Bacillati</taxon>
        <taxon>Bacillota</taxon>
        <taxon>Clostridia</taxon>
        <taxon>Eubacteriales</taxon>
        <taxon>Desulfotomaculaceae</taxon>
        <taxon>Pelotomaculum</taxon>
    </lineage>
</organism>
<reference evidence="2" key="1">
    <citation type="journal article" date="2008" name="Genome Res.">
        <title>The genome of Pelotomaculum thermopropionicum reveals niche-associated evolution in anaerobic microbiota.</title>
        <authorList>
            <person name="Kosaka T."/>
            <person name="Kato S."/>
            <person name="Shimoyama T."/>
            <person name="Ishii S."/>
            <person name="Abe T."/>
            <person name="Watanabe K."/>
        </authorList>
    </citation>
    <scope>NUCLEOTIDE SEQUENCE [LARGE SCALE GENOMIC DNA]</scope>
    <source>
        <strain evidence="2">DSM 13744 / JCM 10971 / SI</strain>
    </source>
</reference>
<evidence type="ECO:0000313" key="1">
    <source>
        <dbReference type="EMBL" id="BAF60654.1"/>
    </source>
</evidence>
<dbReference type="Proteomes" id="UP000006556">
    <property type="component" value="Chromosome"/>
</dbReference>
<protein>
    <submittedName>
        <fullName evidence="1">Uncharacterized protein</fullName>
    </submittedName>
</protein>
<dbReference type="AlphaFoldDB" id="A5CZC3"/>
<proteinExistence type="predicted"/>
<dbReference type="EMBL" id="AP009389">
    <property type="protein sequence ID" value="BAF60654.1"/>
    <property type="molecule type" value="Genomic_DNA"/>
</dbReference>
<dbReference type="HOGENOM" id="CLU_1600059_0_0_9"/>
<dbReference type="KEGG" id="pth:PTH_2473"/>
<evidence type="ECO:0000313" key="2">
    <source>
        <dbReference type="Proteomes" id="UP000006556"/>
    </source>
</evidence>
<name>A5CZC3_PELTS</name>
<sequence>MAGVVMLAVLVDPVKEPGIIVDRRAERLLAFLEKCAGAPEAAIALLFPKKYTLLLKILRGADYVRRCWKPGKEPFWCPANKPLPTDETYEARCALGWFACRLYEAGGRLEGKEAAFRTGRRLPLAVVPPKPEGKEGIAVLTDGSSLGLVPGGWYYAVYENLKERGLRECLRKKN</sequence>
<dbReference type="eggNOG" id="ENOG50341CW">
    <property type="taxonomic scope" value="Bacteria"/>
</dbReference>
<dbReference type="STRING" id="370438.PTH_2473"/>
<accession>A5CZC3</accession>
<gene>
    <name evidence="1" type="ordered locus">PTH_2473</name>
</gene>